<evidence type="ECO:0000313" key="2">
    <source>
        <dbReference type="EMBL" id="MBD2863698.1"/>
    </source>
</evidence>
<dbReference type="Proteomes" id="UP000639396">
    <property type="component" value="Unassembled WGS sequence"/>
</dbReference>
<accession>A0A927C965</accession>
<evidence type="ECO:0000313" key="3">
    <source>
        <dbReference type="Proteomes" id="UP000639396"/>
    </source>
</evidence>
<dbReference type="PANTHER" id="PTHR42912">
    <property type="entry name" value="METHYLTRANSFERASE"/>
    <property type="match status" value="1"/>
</dbReference>
<proteinExistence type="predicted"/>
<evidence type="ECO:0000259" key="1">
    <source>
        <dbReference type="Pfam" id="PF13649"/>
    </source>
</evidence>
<organism evidence="2 3">
    <name type="scientific">Paenibacillus oceani</name>
    <dbReference type="NCBI Taxonomy" id="2772510"/>
    <lineage>
        <taxon>Bacteria</taxon>
        <taxon>Bacillati</taxon>
        <taxon>Bacillota</taxon>
        <taxon>Bacilli</taxon>
        <taxon>Bacillales</taxon>
        <taxon>Paenibacillaceae</taxon>
        <taxon>Paenibacillus</taxon>
    </lineage>
</organism>
<dbReference type="CDD" id="cd02440">
    <property type="entry name" value="AdoMet_MTases"/>
    <property type="match status" value="1"/>
</dbReference>
<dbReference type="InterPro" id="IPR050508">
    <property type="entry name" value="Methyltransf_Superfamily"/>
</dbReference>
<dbReference type="InterPro" id="IPR029063">
    <property type="entry name" value="SAM-dependent_MTases_sf"/>
</dbReference>
<keyword evidence="3" id="KW-1185">Reference proteome</keyword>
<feature type="domain" description="Methyltransferase" evidence="1">
    <location>
        <begin position="49"/>
        <end position="136"/>
    </location>
</feature>
<comment type="caution">
    <text evidence="2">The sequence shown here is derived from an EMBL/GenBank/DDBJ whole genome shotgun (WGS) entry which is preliminary data.</text>
</comment>
<dbReference type="RefSeq" id="WP_190929321.1">
    <property type="nucleotide sequence ID" value="NZ_JACXJA010000021.1"/>
</dbReference>
<dbReference type="EMBL" id="JACXJA010000021">
    <property type="protein sequence ID" value="MBD2863698.1"/>
    <property type="molecule type" value="Genomic_DNA"/>
</dbReference>
<reference evidence="2" key="1">
    <citation type="submission" date="2020-09" db="EMBL/GenBank/DDBJ databases">
        <title>A novel bacterium of genus Paenibacillus, isolated from South China Sea.</title>
        <authorList>
            <person name="Huang H."/>
            <person name="Mo K."/>
            <person name="Hu Y."/>
        </authorList>
    </citation>
    <scope>NUCLEOTIDE SEQUENCE</scope>
    <source>
        <strain evidence="2">IB182363</strain>
    </source>
</reference>
<dbReference type="SUPFAM" id="SSF53335">
    <property type="entry name" value="S-adenosyl-L-methionine-dependent methyltransferases"/>
    <property type="match status" value="1"/>
</dbReference>
<dbReference type="InterPro" id="IPR041698">
    <property type="entry name" value="Methyltransf_25"/>
</dbReference>
<dbReference type="Gene3D" id="3.40.50.150">
    <property type="entry name" value="Vaccinia Virus protein VP39"/>
    <property type="match status" value="1"/>
</dbReference>
<dbReference type="Pfam" id="PF13649">
    <property type="entry name" value="Methyltransf_25"/>
    <property type="match status" value="1"/>
</dbReference>
<name>A0A927C965_9BACL</name>
<keyword evidence="2" id="KW-0808">Transferase</keyword>
<keyword evidence="2" id="KW-0489">Methyltransferase</keyword>
<dbReference type="AlphaFoldDB" id="A0A927C965"/>
<sequence length="205" mass="23233">MTGVYKADLVAAYNRHAEERDQAGTAEWKVREREHFLKTLRKNDTRTLLEVGSGPGRDGLFFASAGLEVVCTDQSPEMVRICREKGLQAEVRSFDDLGFPDQSFDAVYALNCLLHVPKAGLPAALKEIRRVMKPDGLLYMGVYGGRDSEGVWEQDFYEPKRFFAMYTDENLLKAVSSLFRIVYFDTVSQGEGNPHFQSLILQPRQ</sequence>
<gene>
    <name evidence="2" type="ORF">IDH45_17025</name>
</gene>
<dbReference type="GO" id="GO:0032259">
    <property type="term" value="P:methylation"/>
    <property type="evidence" value="ECO:0007669"/>
    <property type="project" value="UniProtKB-KW"/>
</dbReference>
<dbReference type="PANTHER" id="PTHR42912:SF93">
    <property type="entry name" value="N6-ADENOSINE-METHYLTRANSFERASE TMT1A"/>
    <property type="match status" value="1"/>
</dbReference>
<protein>
    <submittedName>
        <fullName evidence="2">Class I SAM-dependent methyltransferase</fullName>
    </submittedName>
</protein>
<dbReference type="GO" id="GO:0008168">
    <property type="term" value="F:methyltransferase activity"/>
    <property type="evidence" value="ECO:0007669"/>
    <property type="project" value="UniProtKB-KW"/>
</dbReference>